<keyword evidence="2" id="KW-1185">Reference proteome</keyword>
<dbReference type="Proteomes" id="UP000694941">
    <property type="component" value="Unplaced"/>
</dbReference>
<name>A0ABM1BRI6_LIMPO</name>
<dbReference type="RefSeq" id="XP_013787260.1">
    <property type="nucleotide sequence ID" value="XM_013931806.2"/>
</dbReference>
<proteinExistence type="predicted"/>
<evidence type="ECO:0000256" key="1">
    <source>
        <dbReference type="SAM" id="Phobius"/>
    </source>
</evidence>
<organism evidence="2 3">
    <name type="scientific">Limulus polyphemus</name>
    <name type="common">Atlantic horseshoe crab</name>
    <dbReference type="NCBI Taxonomy" id="6850"/>
    <lineage>
        <taxon>Eukaryota</taxon>
        <taxon>Metazoa</taxon>
        <taxon>Ecdysozoa</taxon>
        <taxon>Arthropoda</taxon>
        <taxon>Chelicerata</taxon>
        <taxon>Merostomata</taxon>
        <taxon>Xiphosura</taxon>
        <taxon>Limulidae</taxon>
        <taxon>Limulus</taxon>
    </lineage>
</organism>
<feature type="transmembrane region" description="Helical" evidence="1">
    <location>
        <begin position="55"/>
        <end position="74"/>
    </location>
</feature>
<dbReference type="PANTHER" id="PTHR12480">
    <property type="entry name" value="ARGININE DEMETHYLASE AND LYSYL-HYDROXYLASE JMJD"/>
    <property type="match status" value="1"/>
</dbReference>
<gene>
    <name evidence="3" type="primary">LOC106471216</name>
</gene>
<protein>
    <submittedName>
        <fullName evidence="3">Uncharacterized protein LOC106471216</fullName>
    </submittedName>
</protein>
<dbReference type="GeneID" id="106471216"/>
<accession>A0ABM1BRI6</accession>
<keyword evidence="1" id="KW-0472">Membrane</keyword>
<keyword evidence="1" id="KW-0812">Transmembrane</keyword>
<sequence>MENTTKGRDPHAVFAEIQNRVTAAGVSSRQLSKLKSIKILTKKKHSKKVSISNTWRVWAVIAAITSGVFLYFGLHTREGFSRLWFYLENTNPSNEFCTLDVPALVQNAFMPPVDCNICRNLTRVEKISKITPLEFESRFAYKGVPVVITDAMTNWTAPEVFNFTFFKSLYSFEGLQHECQFFPYQTEFKNLSEVFTMNMERALMLDKSNPWYVGWSNCDPIVSSTLRKYYNRPYFLPEDSEGSTLDWIFIGAPGYGANMHIDHVVYPSWQAQIKGRKLWTLEPAPECFTECRTLEVTIETGEIFVLDTNMWYHKTLIVGDEMSITIGSEYD</sequence>
<evidence type="ECO:0000313" key="3">
    <source>
        <dbReference type="RefSeq" id="XP_013787260.1"/>
    </source>
</evidence>
<keyword evidence="1" id="KW-1133">Transmembrane helix</keyword>
<dbReference type="Gene3D" id="2.60.120.650">
    <property type="entry name" value="Cupin"/>
    <property type="match status" value="1"/>
</dbReference>
<dbReference type="PANTHER" id="PTHR12480:SF19">
    <property type="entry name" value="CUPIN-LIKE DOMAIN-CONTAINING PROTEIN"/>
    <property type="match status" value="1"/>
</dbReference>
<evidence type="ECO:0000313" key="2">
    <source>
        <dbReference type="Proteomes" id="UP000694941"/>
    </source>
</evidence>
<dbReference type="InterPro" id="IPR050910">
    <property type="entry name" value="JMJD6_ArgDemeth/LysHydrox"/>
</dbReference>
<reference evidence="3" key="1">
    <citation type="submission" date="2025-08" db="UniProtKB">
        <authorList>
            <consortium name="RefSeq"/>
        </authorList>
    </citation>
    <scope>IDENTIFICATION</scope>
    <source>
        <tissue evidence="3">Muscle</tissue>
    </source>
</reference>
<dbReference type="SUPFAM" id="SSF51197">
    <property type="entry name" value="Clavaminate synthase-like"/>
    <property type="match status" value="1"/>
</dbReference>